<reference evidence="7" key="1">
    <citation type="submission" date="2018-06" db="EMBL/GenBank/DDBJ databases">
        <authorList>
            <person name="Zhirakovskaya E."/>
        </authorList>
    </citation>
    <scope>NUCLEOTIDE SEQUENCE</scope>
</reference>
<keyword evidence="4" id="KW-0804">Transcription</keyword>
<dbReference type="SUPFAM" id="SSF88659">
    <property type="entry name" value="Sigma3 and sigma4 domains of RNA polymerase sigma factors"/>
    <property type="match status" value="1"/>
</dbReference>
<feature type="domain" description="RNA polymerase sigma factor 70 region 4 type 2" evidence="6">
    <location>
        <begin position="106"/>
        <end position="156"/>
    </location>
</feature>
<dbReference type="CDD" id="cd06171">
    <property type="entry name" value="Sigma70_r4"/>
    <property type="match status" value="1"/>
</dbReference>
<evidence type="ECO:0000256" key="3">
    <source>
        <dbReference type="ARBA" id="ARBA00023082"/>
    </source>
</evidence>
<dbReference type="InterPro" id="IPR039425">
    <property type="entry name" value="RNA_pol_sigma-70-like"/>
</dbReference>
<evidence type="ECO:0000256" key="2">
    <source>
        <dbReference type="ARBA" id="ARBA00023015"/>
    </source>
</evidence>
<dbReference type="EMBL" id="UOFN01000045">
    <property type="protein sequence ID" value="VAW75003.1"/>
    <property type="molecule type" value="Genomic_DNA"/>
</dbReference>
<evidence type="ECO:0000259" key="6">
    <source>
        <dbReference type="Pfam" id="PF08281"/>
    </source>
</evidence>
<feature type="domain" description="RNA polymerase sigma-70 region 2" evidence="5">
    <location>
        <begin position="11"/>
        <end position="60"/>
    </location>
</feature>
<evidence type="ECO:0000313" key="7">
    <source>
        <dbReference type="EMBL" id="VAW75003.1"/>
    </source>
</evidence>
<dbReference type="GO" id="GO:0006352">
    <property type="term" value="P:DNA-templated transcription initiation"/>
    <property type="evidence" value="ECO:0007669"/>
    <property type="project" value="InterPro"/>
</dbReference>
<organism evidence="7">
    <name type="scientific">hydrothermal vent metagenome</name>
    <dbReference type="NCBI Taxonomy" id="652676"/>
    <lineage>
        <taxon>unclassified sequences</taxon>
        <taxon>metagenomes</taxon>
        <taxon>ecological metagenomes</taxon>
    </lineage>
</organism>
<dbReference type="GO" id="GO:0003677">
    <property type="term" value="F:DNA binding"/>
    <property type="evidence" value="ECO:0007669"/>
    <property type="project" value="InterPro"/>
</dbReference>
<dbReference type="Pfam" id="PF08281">
    <property type="entry name" value="Sigma70_r4_2"/>
    <property type="match status" value="1"/>
</dbReference>
<dbReference type="Pfam" id="PF04542">
    <property type="entry name" value="Sigma70_r2"/>
    <property type="match status" value="1"/>
</dbReference>
<dbReference type="InterPro" id="IPR014284">
    <property type="entry name" value="RNA_pol_sigma-70_dom"/>
</dbReference>
<comment type="similarity">
    <text evidence="1">Belongs to the sigma-70 factor family. ECF subfamily.</text>
</comment>
<protein>
    <submittedName>
        <fullName evidence="7">RNA polymerase sigma-70 factor</fullName>
    </submittedName>
</protein>
<dbReference type="InterPro" id="IPR013249">
    <property type="entry name" value="RNA_pol_sigma70_r4_t2"/>
</dbReference>
<evidence type="ECO:0000256" key="4">
    <source>
        <dbReference type="ARBA" id="ARBA00023163"/>
    </source>
</evidence>
<dbReference type="InterPro" id="IPR036388">
    <property type="entry name" value="WH-like_DNA-bd_sf"/>
</dbReference>
<evidence type="ECO:0000256" key="1">
    <source>
        <dbReference type="ARBA" id="ARBA00010641"/>
    </source>
</evidence>
<dbReference type="NCBIfam" id="TIGR02937">
    <property type="entry name" value="sigma70-ECF"/>
    <property type="match status" value="1"/>
</dbReference>
<dbReference type="InterPro" id="IPR013324">
    <property type="entry name" value="RNA_pol_sigma_r3/r4-like"/>
</dbReference>
<sequence>MRGIQIIWIATGNREDALDLVQDAMLGLVKSYGDRESADWPPLFYRILQSRIRDWYRRNRVRNRFRVWLSGSRSDDDDVRVDAIQNLPDSQPGVERQVMGEDAMSQLQDALQDLPLRQQQAFLLRCWEGMDVAATAFAMGCSEGSVKTHYSRAVHRLREQLEGHWP</sequence>
<gene>
    <name evidence="7" type="ORF">MNBD_GAMMA15-2255</name>
</gene>
<proteinExistence type="inferred from homology"/>
<dbReference type="GO" id="GO:0016987">
    <property type="term" value="F:sigma factor activity"/>
    <property type="evidence" value="ECO:0007669"/>
    <property type="project" value="UniProtKB-KW"/>
</dbReference>
<dbReference type="Gene3D" id="1.10.1740.10">
    <property type="match status" value="1"/>
</dbReference>
<dbReference type="InterPro" id="IPR007627">
    <property type="entry name" value="RNA_pol_sigma70_r2"/>
</dbReference>
<evidence type="ECO:0000259" key="5">
    <source>
        <dbReference type="Pfam" id="PF04542"/>
    </source>
</evidence>
<keyword evidence="3" id="KW-0731">Sigma factor</keyword>
<dbReference type="SUPFAM" id="SSF88946">
    <property type="entry name" value="Sigma2 domain of RNA polymerase sigma factors"/>
    <property type="match status" value="1"/>
</dbReference>
<dbReference type="NCBIfam" id="NF006550">
    <property type="entry name" value="PRK09047.1"/>
    <property type="match status" value="1"/>
</dbReference>
<name>A0A3B0YFR4_9ZZZZ</name>
<dbReference type="Gene3D" id="1.10.10.10">
    <property type="entry name" value="Winged helix-like DNA-binding domain superfamily/Winged helix DNA-binding domain"/>
    <property type="match status" value="1"/>
</dbReference>
<dbReference type="PANTHER" id="PTHR43133">
    <property type="entry name" value="RNA POLYMERASE ECF-TYPE SIGMA FACTO"/>
    <property type="match status" value="1"/>
</dbReference>
<keyword evidence="2" id="KW-0805">Transcription regulation</keyword>
<dbReference type="PANTHER" id="PTHR43133:SF64">
    <property type="entry name" value="ECF SIGMA FACTOR"/>
    <property type="match status" value="1"/>
</dbReference>
<dbReference type="InterPro" id="IPR013325">
    <property type="entry name" value="RNA_pol_sigma_r2"/>
</dbReference>
<accession>A0A3B0YFR4</accession>
<dbReference type="AlphaFoldDB" id="A0A3B0YFR4"/>